<evidence type="ECO:0000313" key="1">
    <source>
        <dbReference type="EMBL" id="MEV4292817.1"/>
    </source>
</evidence>
<reference evidence="1 2" key="1">
    <citation type="submission" date="2024-06" db="EMBL/GenBank/DDBJ databases">
        <title>The Natural Products Discovery Center: Release of the First 8490 Sequenced Strains for Exploring Actinobacteria Biosynthetic Diversity.</title>
        <authorList>
            <person name="Kalkreuter E."/>
            <person name="Kautsar S.A."/>
            <person name="Yang D."/>
            <person name="Bader C.D."/>
            <person name="Teijaro C.N."/>
            <person name="Fluegel L."/>
            <person name="Davis C.M."/>
            <person name="Simpson J.R."/>
            <person name="Lauterbach L."/>
            <person name="Steele A.D."/>
            <person name="Gui C."/>
            <person name="Meng S."/>
            <person name="Li G."/>
            <person name="Viehrig K."/>
            <person name="Ye F."/>
            <person name="Su P."/>
            <person name="Kiefer A.F."/>
            <person name="Nichols A."/>
            <person name="Cepeda A.J."/>
            <person name="Yan W."/>
            <person name="Fan B."/>
            <person name="Jiang Y."/>
            <person name="Adhikari A."/>
            <person name="Zheng C.-J."/>
            <person name="Schuster L."/>
            <person name="Cowan T.M."/>
            <person name="Smanski M.J."/>
            <person name="Chevrette M.G."/>
            <person name="De Carvalho L.P.S."/>
            <person name="Shen B."/>
        </authorList>
    </citation>
    <scope>NUCLEOTIDE SEQUENCE [LARGE SCALE GENOMIC DNA]</scope>
    <source>
        <strain evidence="1 2">NPDC049574</strain>
    </source>
</reference>
<evidence type="ECO:0000313" key="2">
    <source>
        <dbReference type="Proteomes" id="UP001552427"/>
    </source>
</evidence>
<name>A0ABV3HJU7_9ACTN</name>
<dbReference type="EMBL" id="JBFARM010000020">
    <property type="protein sequence ID" value="MEV4292817.1"/>
    <property type="molecule type" value="Genomic_DNA"/>
</dbReference>
<proteinExistence type="predicted"/>
<dbReference type="Proteomes" id="UP001552427">
    <property type="component" value="Unassembled WGS sequence"/>
</dbReference>
<organism evidence="1 2">
    <name type="scientific">Nonomuraea bangladeshensis</name>
    <dbReference type="NCBI Taxonomy" id="404385"/>
    <lineage>
        <taxon>Bacteria</taxon>
        <taxon>Bacillati</taxon>
        <taxon>Actinomycetota</taxon>
        <taxon>Actinomycetes</taxon>
        <taxon>Streptosporangiales</taxon>
        <taxon>Streptosporangiaceae</taxon>
        <taxon>Nonomuraea</taxon>
    </lineage>
</organism>
<comment type="caution">
    <text evidence="1">The sequence shown here is derived from an EMBL/GenBank/DDBJ whole genome shotgun (WGS) entry which is preliminary data.</text>
</comment>
<protein>
    <submittedName>
        <fullName evidence="1">Uncharacterized protein</fullName>
    </submittedName>
</protein>
<accession>A0ABV3HJU7</accession>
<keyword evidence="2" id="KW-1185">Reference proteome</keyword>
<sequence length="56" mass="6366">MVRSEALGRFAEEDYRLRMADWLLQALDARKYVVVKRNPVAEPTPPPPRSSPRAGT</sequence>
<dbReference type="RefSeq" id="WP_364463498.1">
    <property type="nucleotide sequence ID" value="NZ_JBFARM010000020.1"/>
</dbReference>
<gene>
    <name evidence="1" type="ORF">AB0K40_45545</name>
</gene>